<evidence type="ECO:0000256" key="8">
    <source>
        <dbReference type="ARBA" id="ARBA00022801"/>
    </source>
</evidence>
<feature type="transmembrane region" description="Helical" evidence="15">
    <location>
        <begin position="108"/>
        <end position="128"/>
    </location>
</feature>
<dbReference type="InterPro" id="IPR011546">
    <property type="entry name" value="Pept_M41_FtsH_extracell"/>
</dbReference>
<feature type="compositionally biased region" description="Basic and acidic residues" evidence="17">
    <location>
        <begin position="672"/>
        <end position="696"/>
    </location>
</feature>
<accession>A0A2T4VXH0</accession>
<keyword evidence="10 15" id="KW-0067">ATP-binding</keyword>
<evidence type="ECO:0000256" key="2">
    <source>
        <dbReference type="ARBA" id="ARBA00010044"/>
    </source>
</evidence>
<keyword evidence="4 15" id="KW-0645">Protease</keyword>
<proteinExistence type="inferred from homology"/>
<dbReference type="Pfam" id="PF17862">
    <property type="entry name" value="AAA_lid_3"/>
    <property type="match status" value="1"/>
</dbReference>
<dbReference type="Gene3D" id="3.30.720.210">
    <property type="match status" value="1"/>
</dbReference>
<comment type="function">
    <text evidence="15">Acts as a processive, ATP-dependent zinc metallopeptidase for both cytoplasmic and membrane proteins. Plays a role in the quality control of integral membrane proteins.</text>
</comment>
<dbReference type="FunFam" id="1.20.58.760:FF:000001">
    <property type="entry name" value="ATP-dependent zinc metalloprotease FtsH"/>
    <property type="match status" value="1"/>
</dbReference>
<dbReference type="GO" id="GO:0005886">
    <property type="term" value="C:plasma membrane"/>
    <property type="evidence" value="ECO:0007669"/>
    <property type="project" value="UniProtKB-SubCell"/>
</dbReference>
<keyword evidence="13 15" id="KW-0472">Membrane</keyword>
<dbReference type="AlphaFoldDB" id="A0A2T4VXH0"/>
<feature type="binding site" evidence="15">
    <location>
        <position position="501"/>
    </location>
    <ligand>
        <name>Zn(2+)</name>
        <dbReference type="ChEBI" id="CHEBI:29105"/>
        <note>catalytic</note>
    </ligand>
</feature>
<dbReference type="InterPro" id="IPR003959">
    <property type="entry name" value="ATPase_AAA_core"/>
</dbReference>
<dbReference type="PROSITE" id="PS00674">
    <property type="entry name" value="AAA"/>
    <property type="match status" value="1"/>
</dbReference>
<dbReference type="InterPro" id="IPR003960">
    <property type="entry name" value="ATPase_AAA_CS"/>
</dbReference>
<evidence type="ECO:0000256" key="7">
    <source>
        <dbReference type="ARBA" id="ARBA00022741"/>
    </source>
</evidence>
<dbReference type="PANTHER" id="PTHR23076:SF97">
    <property type="entry name" value="ATP-DEPENDENT ZINC METALLOPROTEASE YME1L1"/>
    <property type="match status" value="1"/>
</dbReference>
<dbReference type="PANTHER" id="PTHR23076">
    <property type="entry name" value="METALLOPROTEASE M41 FTSH"/>
    <property type="match status" value="1"/>
</dbReference>
<evidence type="ECO:0000256" key="11">
    <source>
        <dbReference type="ARBA" id="ARBA00022989"/>
    </source>
</evidence>
<keyword evidence="11 15" id="KW-1133">Transmembrane helix</keyword>
<evidence type="ECO:0000256" key="12">
    <source>
        <dbReference type="ARBA" id="ARBA00023049"/>
    </source>
</evidence>
<dbReference type="InterPro" id="IPR000642">
    <property type="entry name" value="Peptidase_M41"/>
</dbReference>
<evidence type="ECO:0000256" key="1">
    <source>
        <dbReference type="ARBA" id="ARBA00004370"/>
    </source>
</evidence>
<comment type="subcellular location">
    <subcellularLocation>
        <location evidence="15">Cell membrane</location>
        <topology evidence="15">Multi-pass membrane protein</topology>
        <orientation evidence="15">Cytoplasmic side</orientation>
    </subcellularLocation>
    <subcellularLocation>
        <location evidence="1">Membrane</location>
    </subcellularLocation>
</comment>
<evidence type="ECO:0000256" key="17">
    <source>
        <dbReference type="SAM" id="MobiDB-lite"/>
    </source>
</evidence>
<protein>
    <recommendedName>
        <fullName evidence="15">ATP-dependent zinc metalloprotease FtsH</fullName>
        <ecNumber evidence="15">3.4.24.-</ecNumber>
    </recommendedName>
</protein>
<dbReference type="NCBIfam" id="TIGR01241">
    <property type="entry name" value="FtsH_fam"/>
    <property type="match status" value="1"/>
</dbReference>
<evidence type="ECO:0000256" key="4">
    <source>
        <dbReference type="ARBA" id="ARBA00022670"/>
    </source>
</evidence>
<dbReference type="Pfam" id="PF00004">
    <property type="entry name" value="AAA"/>
    <property type="match status" value="1"/>
</dbReference>
<keyword evidence="3 15" id="KW-1003">Cell membrane</keyword>
<dbReference type="SMART" id="SM00382">
    <property type="entry name" value="AAA"/>
    <property type="match status" value="1"/>
</dbReference>
<comment type="similarity">
    <text evidence="16">Belongs to the AAA ATPase family.</text>
</comment>
<comment type="similarity">
    <text evidence="2 15">In the C-terminal section; belongs to the peptidase M41 family.</text>
</comment>
<dbReference type="EC" id="3.4.24.-" evidence="15"/>
<evidence type="ECO:0000256" key="13">
    <source>
        <dbReference type="ARBA" id="ARBA00023136"/>
    </source>
</evidence>
<gene>
    <name evidence="15" type="primary">ftsH</name>
    <name evidence="19" type="ORF">C4617_03520</name>
</gene>
<evidence type="ECO:0000256" key="14">
    <source>
        <dbReference type="ARBA" id="ARBA00061570"/>
    </source>
</evidence>
<feature type="active site" evidence="15">
    <location>
        <position position="424"/>
    </location>
</feature>
<keyword evidence="19" id="KW-0132">Cell division</keyword>
<dbReference type="FunFam" id="3.40.50.300:FF:000001">
    <property type="entry name" value="ATP-dependent zinc metalloprotease FtsH"/>
    <property type="match status" value="1"/>
</dbReference>
<keyword evidence="9 15" id="KW-0862">Zinc</keyword>
<dbReference type="Proteomes" id="UP000240811">
    <property type="component" value="Unassembled WGS sequence"/>
</dbReference>
<dbReference type="GO" id="GO:0004222">
    <property type="term" value="F:metalloendopeptidase activity"/>
    <property type="evidence" value="ECO:0007669"/>
    <property type="project" value="InterPro"/>
</dbReference>
<keyword evidence="8 15" id="KW-0378">Hydrolase</keyword>
<dbReference type="CDD" id="cd19501">
    <property type="entry name" value="RecA-like_FtsH"/>
    <property type="match status" value="1"/>
</dbReference>
<dbReference type="EMBL" id="PSQJ01000003">
    <property type="protein sequence ID" value="PTL86476.1"/>
    <property type="molecule type" value="Genomic_DNA"/>
</dbReference>
<sequence length="696" mass="76281">MNSISKNFIIWVIISLCIVMAFFSIFQAPYSGQDVVQGIPYSKFIKELDSGNIRKVSIVGRDISGSYVQGHYAFQTYSPVISDRLLEKLEEKNVEIVARADSDGSTGIMGYVSSWFPLILLGLIWILFMRQIQGGGLRGGAIDFGKSKAKLMEHKVLVTFADVAGIDEAKSDLQEIIDFLSDPKKFKRLGGRIPHGVLLIGSPGTGKTLLARAVAGEANVPFFTISGSEFVEMFVGVGASRVRGLFETARKNSPCIVFVDEIDAVGRHRGIGLGGGNDEREQTLNQLLVEMDGFESSEGVILIAATNRPDVLDPALLRPGRFDRQVVVPNPDIIGREKILQVHSRDVPLAPNVILKTLARGTPGFSGADLKNMVNEAALMAARRGRCLVTMKEFEDAKDKILMGAERRSTAMTEAEKKITAYHEAGHALVAFCVPEADPLHKATIIPRGRSLGMVMQLPEKDRYSTSYKWMVSRLAILMGGRVAEEITFGKENVTSGAMSDIEYATKLARLMVTQYGFSDLLGKVSYVEDQQEFSMINTTSRPRTVSEETSQKIDREVLRFIDNAYQDALRILQEKNDEFVAVAKGLLEYETLSGQEISSLIKGENINRSIDGESASFQFSSVPKVGIQSNDIISSDTDITSSDTDITSSDTDITSSDTDITSSDTDITNSDNKEDSASSKQPDDCSDKEKSSDTR</sequence>
<name>A0A2T4VXH0_9HYPH</name>
<feature type="binding site" evidence="15">
    <location>
        <position position="423"/>
    </location>
    <ligand>
        <name>Zn(2+)</name>
        <dbReference type="ChEBI" id="CHEBI:29105"/>
        <note>catalytic</note>
    </ligand>
</feature>
<evidence type="ECO:0000256" key="6">
    <source>
        <dbReference type="ARBA" id="ARBA00022723"/>
    </source>
</evidence>
<feature type="binding site" evidence="15">
    <location>
        <begin position="201"/>
        <end position="208"/>
    </location>
    <ligand>
        <name>ATP</name>
        <dbReference type="ChEBI" id="CHEBI:30616"/>
    </ligand>
</feature>
<dbReference type="SUPFAM" id="SSF52540">
    <property type="entry name" value="P-loop containing nucleoside triphosphate hydrolases"/>
    <property type="match status" value="1"/>
</dbReference>
<keyword evidence="7 15" id="KW-0547">Nucleotide-binding</keyword>
<evidence type="ECO:0000313" key="19">
    <source>
        <dbReference type="EMBL" id="PTL86476.1"/>
    </source>
</evidence>
<keyword evidence="19" id="KW-0131">Cell cycle</keyword>
<dbReference type="HAMAP" id="MF_01458">
    <property type="entry name" value="FtsH"/>
    <property type="match status" value="1"/>
</dbReference>
<evidence type="ECO:0000256" key="10">
    <source>
        <dbReference type="ARBA" id="ARBA00022840"/>
    </source>
</evidence>
<feature type="binding site" evidence="15">
    <location>
        <position position="427"/>
    </location>
    <ligand>
        <name>Zn(2+)</name>
        <dbReference type="ChEBI" id="CHEBI:29105"/>
        <note>catalytic</note>
    </ligand>
</feature>
<dbReference type="GO" id="GO:0051301">
    <property type="term" value="P:cell division"/>
    <property type="evidence" value="ECO:0007669"/>
    <property type="project" value="UniProtKB-KW"/>
</dbReference>
<dbReference type="Gene3D" id="1.20.58.760">
    <property type="entry name" value="Peptidase M41"/>
    <property type="match status" value="1"/>
</dbReference>
<feature type="transmembrane region" description="Helical" evidence="15">
    <location>
        <begin position="7"/>
        <end position="26"/>
    </location>
</feature>
<dbReference type="Gene3D" id="1.10.8.60">
    <property type="match status" value="1"/>
</dbReference>
<evidence type="ECO:0000256" key="16">
    <source>
        <dbReference type="RuleBase" id="RU003651"/>
    </source>
</evidence>
<keyword evidence="5 15" id="KW-0812">Transmembrane</keyword>
<dbReference type="InterPro" id="IPR041569">
    <property type="entry name" value="AAA_lid_3"/>
</dbReference>
<comment type="caution">
    <text evidence="19">The sequence shown here is derived from an EMBL/GenBank/DDBJ whole genome shotgun (WGS) entry which is preliminary data.</text>
</comment>
<dbReference type="InterPro" id="IPR003593">
    <property type="entry name" value="AAA+_ATPase"/>
</dbReference>
<comment type="cofactor">
    <cofactor evidence="15">
        <name>Zn(2+)</name>
        <dbReference type="ChEBI" id="CHEBI:29105"/>
    </cofactor>
    <text evidence="15">Binds 1 zinc ion per subunit.</text>
</comment>
<dbReference type="InterPro" id="IPR005936">
    <property type="entry name" value="FtsH"/>
</dbReference>
<dbReference type="GO" id="GO:0004176">
    <property type="term" value="F:ATP-dependent peptidase activity"/>
    <property type="evidence" value="ECO:0007669"/>
    <property type="project" value="InterPro"/>
</dbReference>
<feature type="compositionally biased region" description="Low complexity" evidence="17">
    <location>
        <begin position="635"/>
        <end position="671"/>
    </location>
</feature>
<feature type="region of interest" description="Disordered" evidence="17">
    <location>
        <begin position="635"/>
        <end position="696"/>
    </location>
</feature>
<keyword evidence="6 15" id="KW-0479">Metal-binding</keyword>
<dbReference type="SUPFAM" id="SSF140990">
    <property type="entry name" value="FtsH protease domain-like"/>
    <property type="match status" value="1"/>
</dbReference>
<dbReference type="FunFam" id="1.10.8.60:FF:000001">
    <property type="entry name" value="ATP-dependent zinc metalloprotease FtsH"/>
    <property type="match status" value="1"/>
</dbReference>
<dbReference type="GO" id="GO:0030163">
    <property type="term" value="P:protein catabolic process"/>
    <property type="evidence" value="ECO:0007669"/>
    <property type="project" value="UniProtKB-UniRule"/>
</dbReference>
<keyword evidence="12 15" id="KW-0482">Metalloprotease</keyword>
<dbReference type="Pfam" id="PF01434">
    <property type="entry name" value="Peptidase_M41"/>
    <property type="match status" value="1"/>
</dbReference>
<dbReference type="GO" id="GO:0008270">
    <property type="term" value="F:zinc ion binding"/>
    <property type="evidence" value="ECO:0007669"/>
    <property type="project" value="UniProtKB-UniRule"/>
</dbReference>
<organism evidence="19 20">
    <name type="scientific">Candidatus Liberibacter europaeus</name>
    <dbReference type="NCBI Taxonomy" id="744859"/>
    <lineage>
        <taxon>Bacteria</taxon>
        <taxon>Pseudomonadati</taxon>
        <taxon>Pseudomonadota</taxon>
        <taxon>Alphaproteobacteria</taxon>
        <taxon>Hyphomicrobiales</taxon>
        <taxon>Rhizobiaceae</taxon>
        <taxon>Liberibacter</taxon>
    </lineage>
</organism>
<dbReference type="GO" id="GO:0005524">
    <property type="term" value="F:ATP binding"/>
    <property type="evidence" value="ECO:0007669"/>
    <property type="project" value="UniProtKB-UniRule"/>
</dbReference>
<reference evidence="20" key="1">
    <citation type="submission" date="2018-02" db="EMBL/GenBank/DDBJ databases">
        <title>Genome sequence of Candidatus Liberibacter europaeus.</title>
        <authorList>
            <person name="Frampton R.A."/>
            <person name="Thompson S.M."/>
            <person name="David C."/>
            <person name="Addison S.M."/>
            <person name="Smith G.R."/>
        </authorList>
    </citation>
    <scope>NUCLEOTIDE SEQUENCE [LARGE SCALE GENOMIC DNA]</scope>
</reference>
<dbReference type="InterPro" id="IPR037219">
    <property type="entry name" value="Peptidase_M41-like"/>
</dbReference>
<evidence type="ECO:0000259" key="18">
    <source>
        <dbReference type="SMART" id="SM00382"/>
    </source>
</evidence>
<dbReference type="GO" id="GO:0016887">
    <property type="term" value="F:ATP hydrolysis activity"/>
    <property type="evidence" value="ECO:0007669"/>
    <property type="project" value="UniProtKB-UniRule"/>
</dbReference>
<dbReference type="Pfam" id="PF06480">
    <property type="entry name" value="FtsH_ext"/>
    <property type="match status" value="1"/>
</dbReference>
<feature type="domain" description="AAA+ ATPase" evidence="18">
    <location>
        <begin position="193"/>
        <end position="332"/>
    </location>
</feature>
<evidence type="ECO:0000256" key="9">
    <source>
        <dbReference type="ARBA" id="ARBA00022833"/>
    </source>
</evidence>
<evidence type="ECO:0000313" key="20">
    <source>
        <dbReference type="Proteomes" id="UP000240811"/>
    </source>
</evidence>
<dbReference type="GO" id="GO:0006508">
    <property type="term" value="P:proteolysis"/>
    <property type="evidence" value="ECO:0007669"/>
    <property type="project" value="UniProtKB-KW"/>
</dbReference>
<evidence type="ECO:0000256" key="15">
    <source>
        <dbReference type="HAMAP-Rule" id="MF_01458"/>
    </source>
</evidence>
<comment type="similarity">
    <text evidence="14 15">In the central section; belongs to the AAA ATPase family.</text>
</comment>
<dbReference type="Gene3D" id="3.40.50.300">
    <property type="entry name" value="P-loop containing nucleotide triphosphate hydrolases"/>
    <property type="match status" value="1"/>
</dbReference>
<evidence type="ECO:0000256" key="5">
    <source>
        <dbReference type="ARBA" id="ARBA00022692"/>
    </source>
</evidence>
<comment type="subunit">
    <text evidence="15">Homohexamer.</text>
</comment>
<dbReference type="InterPro" id="IPR027417">
    <property type="entry name" value="P-loop_NTPase"/>
</dbReference>
<evidence type="ECO:0000256" key="3">
    <source>
        <dbReference type="ARBA" id="ARBA00022475"/>
    </source>
</evidence>